<feature type="compositionally biased region" description="Polar residues" evidence="1">
    <location>
        <begin position="233"/>
        <end position="244"/>
    </location>
</feature>
<gene>
    <name evidence="3" type="ORF">QYE77_00930</name>
</gene>
<accession>A0ABU3NIZ2</accession>
<dbReference type="EMBL" id="JAUHMF010000001">
    <property type="protein sequence ID" value="MDT8896814.1"/>
    <property type="molecule type" value="Genomic_DNA"/>
</dbReference>
<evidence type="ECO:0000256" key="2">
    <source>
        <dbReference type="SAM" id="Phobius"/>
    </source>
</evidence>
<dbReference type="RefSeq" id="WP_315623364.1">
    <property type="nucleotide sequence ID" value="NZ_JAUHMF010000001.1"/>
</dbReference>
<feature type="transmembrane region" description="Helical" evidence="2">
    <location>
        <begin position="97"/>
        <end position="117"/>
    </location>
</feature>
<feature type="region of interest" description="Disordered" evidence="1">
    <location>
        <begin position="211"/>
        <end position="244"/>
    </location>
</feature>
<name>A0ABU3NIZ2_9CHLR</name>
<reference evidence="3 4" key="1">
    <citation type="submission" date="2023-07" db="EMBL/GenBank/DDBJ databases">
        <title>Novel species of Thermanaerothrix with wide hydrolytic capabilities.</title>
        <authorList>
            <person name="Zayulina K.S."/>
            <person name="Podosokorskaya O.A."/>
            <person name="Elcheninov A.G."/>
        </authorList>
    </citation>
    <scope>NUCLEOTIDE SEQUENCE [LARGE SCALE GENOMIC DNA]</scope>
    <source>
        <strain evidence="3 4">4228-RoL</strain>
    </source>
</reference>
<organism evidence="3 4">
    <name type="scientific">Thermanaerothrix solaris</name>
    <dbReference type="NCBI Taxonomy" id="3058434"/>
    <lineage>
        <taxon>Bacteria</taxon>
        <taxon>Bacillati</taxon>
        <taxon>Chloroflexota</taxon>
        <taxon>Anaerolineae</taxon>
        <taxon>Anaerolineales</taxon>
        <taxon>Anaerolineaceae</taxon>
        <taxon>Thermanaerothrix</taxon>
    </lineage>
</organism>
<protein>
    <submittedName>
        <fullName evidence="3">Uncharacterized protein</fullName>
    </submittedName>
</protein>
<keyword evidence="2" id="KW-0812">Transmembrane</keyword>
<evidence type="ECO:0000313" key="3">
    <source>
        <dbReference type="EMBL" id="MDT8896814.1"/>
    </source>
</evidence>
<comment type="caution">
    <text evidence="3">The sequence shown here is derived from an EMBL/GenBank/DDBJ whole genome shotgun (WGS) entry which is preliminary data.</text>
</comment>
<dbReference type="Proteomes" id="UP001254165">
    <property type="component" value="Unassembled WGS sequence"/>
</dbReference>
<evidence type="ECO:0000256" key="1">
    <source>
        <dbReference type="SAM" id="MobiDB-lite"/>
    </source>
</evidence>
<sequence length="244" mass="27028">MTLLTHTINTWFESLPTVFHRHRGIFFGVLLLVALIGFELFNYSTTFVALHDLLGDLSFGPLSWAMILAVAFCSIDFAGIARLFLPDDDVAQNRGIWFLFGAWLLAATMNAVLTWWSVSLALVEHTPRASAFINADLLIQVVPLFIAILVWVTRILLIGTLTLAGQRLLASQPSFPKPIHPQVGSRAHERMPNANTQRTAVPITSSASFRYKPPVQATPSHREPVYVDEDAQVESTSSTGARFL</sequence>
<feature type="transmembrane region" description="Helical" evidence="2">
    <location>
        <begin position="64"/>
        <end position="85"/>
    </location>
</feature>
<feature type="transmembrane region" description="Helical" evidence="2">
    <location>
        <begin position="137"/>
        <end position="157"/>
    </location>
</feature>
<proteinExistence type="predicted"/>
<keyword evidence="4" id="KW-1185">Reference proteome</keyword>
<keyword evidence="2" id="KW-0472">Membrane</keyword>
<keyword evidence="2" id="KW-1133">Transmembrane helix</keyword>
<feature type="transmembrane region" description="Helical" evidence="2">
    <location>
        <begin position="24"/>
        <end position="44"/>
    </location>
</feature>
<evidence type="ECO:0000313" key="4">
    <source>
        <dbReference type="Proteomes" id="UP001254165"/>
    </source>
</evidence>